<evidence type="ECO:0000256" key="6">
    <source>
        <dbReference type="ARBA" id="ARBA00022777"/>
    </source>
</evidence>
<feature type="transmembrane region" description="Helical" evidence="9">
    <location>
        <begin position="207"/>
        <end position="229"/>
    </location>
</feature>
<dbReference type="GO" id="GO:0005524">
    <property type="term" value="F:ATP binding"/>
    <property type="evidence" value="ECO:0007669"/>
    <property type="project" value="UniProtKB-KW"/>
</dbReference>
<dbReference type="InterPro" id="IPR036890">
    <property type="entry name" value="HATPase_C_sf"/>
</dbReference>
<proteinExistence type="predicted"/>
<dbReference type="Pfam" id="PF07730">
    <property type="entry name" value="HisKA_3"/>
    <property type="match status" value="1"/>
</dbReference>
<dbReference type="InterPro" id="IPR011712">
    <property type="entry name" value="Sig_transdc_His_kin_sub3_dim/P"/>
</dbReference>
<evidence type="ECO:0000313" key="11">
    <source>
        <dbReference type="EMBL" id="GEQ12795.1"/>
    </source>
</evidence>
<evidence type="ECO:0000256" key="5">
    <source>
        <dbReference type="ARBA" id="ARBA00022741"/>
    </source>
</evidence>
<comment type="catalytic activity">
    <reaction evidence="1">
        <text>ATP + protein L-histidine = ADP + protein N-phospho-L-histidine.</text>
        <dbReference type="EC" id="2.7.13.3"/>
    </reaction>
</comment>
<keyword evidence="12" id="KW-1185">Reference proteome</keyword>
<keyword evidence="4" id="KW-0808">Transferase</keyword>
<keyword evidence="9" id="KW-0812">Transmembrane</keyword>
<dbReference type="InterPro" id="IPR050482">
    <property type="entry name" value="Sensor_HK_TwoCompSys"/>
</dbReference>
<dbReference type="EC" id="2.7.13.3" evidence="2"/>
<dbReference type="EMBL" id="BKBA01000003">
    <property type="protein sequence ID" value="GEQ12795.1"/>
    <property type="molecule type" value="Genomic_DNA"/>
</dbReference>
<keyword evidence="6" id="KW-0418">Kinase</keyword>
<feature type="transmembrane region" description="Helical" evidence="9">
    <location>
        <begin position="125"/>
        <end position="141"/>
    </location>
</feature>
<dbReference type="Proteomes" id="UP000321793">
    <property type="component" value="Unassembled WGS sequence"/>
</dbReference>
<feature type="transmembrane region" description="Helical" evidence="9">
    <location>
        <begin position="21"/>
        <end position="47"/>
    </location>
</feature>
<organism evidence="11 12">
    <name type="scientific">Knoellia locipacati</name>
    <dbReference type="NCBI Taxonomy" id="882824"/>
    <lineage>
        <taxon>Bacteria</taxon>
        <taxon>Bacillati</taxon>
        <taxon>Actinomycetota</taxon>
        <taxon>Actinomycetes</taxon>
        <taxon>Micrococcales</taxon>
        <taxon>Intrasporangiaceae</taxon>
        <taxon>Knoellia</taxon>
    </lineage>
</organism>
<dbReference type="Gene3D" id="3.30.565.10">
    <property type="entry name" value="Histidine kinase-like ATPase, C-terminal domain"/>
    <property type="match status" value="1"/>
</dbReference>
<dbReference type="PANTHER" id="PTHR24421:SF10">
    <property type="entry name" value="NITRATE_NITRITE SENSOR PROTEIN NARQ"/>
    <property type="match status" value="1"/>
</dbReference>
<dbReference type="Gene3D" id="1.20.5.1930">
    <property type="match status" value="1"/>
</dbReference>
<dbReference type="SMART" id="SM00387">
    <property type="entry name" value="HATPase_c"/>
    <property type="match status" value="1"/>
</dbReference>
<evidence type="ECO:0000256" key="7">
    <source>
        <dbReference type="ARBA" id="ARBA00022840"/>
    </source>
</evidence>
<keyword evidence="5" id="KW-0547">Nucleotide-binding</keyword>
<keyword evidence="8" id="KW-0902">Two-component regulatory system</keyword>
<feature type="transmembrane region" description="Helical" evidence="9">
    <location>
        <begin position="148"/>
        <end position="168"/>
    </location>
</feature>
<keyword evidence="9" id="KW-0472">Membrane</keyword>
<feature type="domain" description="Histidine kinase/HSP90-like ATPase" evidence="10">
    <location>
        <begin position="563"/>
        <end position="654"/>
    </location>
</feature>
<dbReference type="SUPFAM" id="SSF55874">
    <property type="entry name" value="ATPase domain of HSP90 chaperone/DNA topoisomerase II/histidine kinase"/>
    <property type="match status" value="1"/>
</dbReference>
<dbReference type="GO" id="GO:0016020">
    <property type="term" value="C:membrane"/>
    <property type="evidence" value="ECO:0007669"/>
    <property type="project" value="InterPro"/>
</dbReference>
<evidence type="ECO:0000256" key="2">
    <source>
        <dbReference type="ARBA" id="ARBA00012438"/>
    </source>
</evidence>
<evidence type="ECO:0000259" key="10">
    <source>
        <dbReference type="SMART" id="SM00387"/>
    </source>
</evidence>
<dbReference type="InterPro" id="IPR003594">
    <property type="entry name" value="HATPase_dom"/>
</dbReference>
<accession>A0A512SXY6</accession>
<comment type="caution">
    <text evidence="11">The sequence shown here is derived from an EMBL/GenBank/DDBJ whole genome shotgun (WGS) entry which is preliminary data.</text>
</comment>
<protein>
    <recommendedName>
        <fullName evidence="2">histidine kinase</fullName>
        <ecNumber evidence="2">2.7.13.3</ecNumber>
    </recommendedName>
</protein>
<feature type="transmembrane region" description="Helical" evidence="9">
    <location>
        <begin position="82"/>
        <end position="105"/>
    </location>
</feature>
<name>A0A512SXY6_9MICO</name>
<keyword evidence="7" id="KW-0067">ATP-binding</keyword>
<evidence type="ECO:0000256" key="3">
    <source>
        <dbReference type="ARBA" id="ARBA00022553"/>
    </source>
</evidence>
<gene>
    <name evidence="11" type="ORF">KLO01_08420</name>
</gene>
<keyword evidence="3" id="KW-0597">Phosphoprotein</keyword>
<sequence>MDRRYGADTMSSPDAPSRAGLPRAAAVLAAAAWGTAVLAVALVVAARPELGEGVWFFVVDVAVACVYGTVAALILSRRPHPVGWLLALAALGGGVAALGFGYPALAAQRPGLPGADLVSWLQSTAWVPGTLALFLVVPWLVRDHALGHARWGVAAGAAVTVGLLVAQLVEAQAIFQLLLASAVVLGLVAAAAVEHRHRRGPVAERNGLGWLALGAGLLALSFVPLLLPYGSLPLPVWTTPVLHLLSQAVYPAAILVAVLRGRMWGLQLAVSRTVLAGLLTAVLIAVYVGVTVVATRLLPGDGAGLVGAGVVAVAVQPTRLWLERRVHRLVYGVSASPDTVVRRLGSHLRLAETTDDLLRGLAADIGAAMRLESVTVSLPDREPVVWGMPGAHPMRVPLAHRGEPVGELAVTLPGGERLGSRGEQTLADLATVVATAAAVTRAASDVDDARARLSRARLEERRIIRREIHDGLGPSLAGLRLGLQGARNLMATDPPAAAALLTTLQSELDQRVTDVRTLSHHLLPPVLDELGLAAALSELAARHAEDGVEVALSLGHEDSLDPQTAAAAYAIVSEAVTNTLRHSGTQTARVVTASTAEGLRVTVADDGQGMPERARSGVGTRSMRERAEELGGSLEITAPTTGGTVVDALLPHALAVRRG</sequence>
<reference evidence="11 12" key="1">
    <citation type="submission" date="2019-07" db="EMBL/GenBank/DDBJ databases">
        <title>Whole genome shotgun sequence of Knoellia locipacati NBRC 109775.</title>
        <authorList>
            <person name="Hosoyama A."/>
            <person name="Uohara A."/>
            <person name="Ohji S."/>
            <person name="Ichikawa N."/>
        </authorList>
    </citation>
    <scope>NUCLEOTIDE SEQUENCE [LARGE SCALE GENOMIC DNA]</scope>
    <source>
        <strain evidence="11 12">NBRC 109775</strain>
    </source>
</reference>
<evidence type="ECO:0000256" key="9">
    <source>
        <dbReference type="SAM" id="Phobius"/>
    </source>
</evidence>
<dbReference type="CDD" id="cd16917">
    <property type="entry name" value="HATPase_UhpB-NarQ-NarX-like"/>
    <property type="match status" value="1"/>
</dbReference>
<evidence type="ECO:0000256" key="4">
    <source>
        <dbReference type="ARBA" id="ARBA00022679"/>
    </source>
</evidence>
<feature type="transmembrane region" description="Helical" evidence="9">
    <location>
        <begin position="241"/>
        <end position="261"/>
    </location>
</feature>
<evidence type="ECO:0000256" key="1">
    <source>
        <dbReference type="ARBA" id="ARBA00000085"/>
    </source>
</evidence>
<dbReference type="AlphaFoldDB" id="A0A512SXY6"/>
<dbReference type="GO" id="GO:0000155">
    <property type="term" value="F:phosphorelay sensor kinase activity"/>
    <property type="evidence" value="ECO:0007669"/>
    <property type="project" value="InterPro"/>
</dbReference>
<dbReference type="Pfam" id="PF02518">
    <property type="entry name" value="HATPase_c"/>
    <property type="match status" value="1"/>
</dbReference>
<evidence type="ECO:0000313" key="12">
    <source>
        <dbReference type="Proteomes" id="UP000321793"/>
    </source>
</evidence>
<dbReference type="PANTHER" id="PTHR24421">
    <property type="entry name" value="NITRATE/NITRITE SENSOR PROTEIN NARX-RELATED"/>
    <property type="match status" value="1"/>
</dbReference>
<evidence type="ECO:0000256" key="8">
    <source>
        <dbReference type="ARBA" id="ARBA00023012"/>
    </source>
</evidence>
<feature type="transmembrane region" description="Helical" evidence="9">
    <location>
        <begin position="174"/>
        <end position="195"/>
    </location>
</feature>
<feature type="transmembrane region" description="Helical" evidence="9">
    <location>
        <begin position="53"/>
        <end position="75"/>
    </location>
</feature>
<keyword evidence="9" id="KW-1133">Transmembrane helix</keyword>
<feature type="transmembrane region" description="Helical" evidence="9">
    <location>
        <begin position="273"/>
        <end position="297"/>
    </location>
</feature>
<dbReference type="GO" id="GO:0046983">
    <property type="term" value="F:protein dimerization activity"/>
    <property type="evidence" value="ECO:0007669"/>
    <property type="project" value="InterPro"/>
</dbReference>